<gene>
    <name evidence="2" type="ORF">PDIGIT_LOCUS11652</name>
</gene>
<feature type="region of interest" description="Disordered" evidence="1">
    <location>
        <begin position="63"/>
        <end position="84"/>
    </location>
</feature>
<keyword evidence="3" id="KW-1185">Reference proteome</keyword>
<protein>
    <submittedName>
        <fullName evidence="2">Uncharacterized protein</fullName>
    </submittedName>
</protein>
<dbReference type="AlphaFoldDB" id="A0A9W4UPQ4"/>
<evidence type="ECO:0000313" key="2">
    <source>
        <dbReference type="EMBL" id="CAI6338522.1"/>
    </source>
</evidence>
<evidence type="ECO:0000256" key="1">
    <source>
        <dbReference type="SAM" id="MobiDB-lite"/>
    </source>
</evidence>
<proteinExistence type="predicted"/>
<dbReference type="Proteomes" id="UP001152607">
    <property type="component" value="Unassembled WGS sequence"/>
</dbReference>
<dbReference type="EMBL" id="CAOQHR010000008">
    <property type="protein sequence ID" value="CAI6338522.1"/>
    <property type="molecule type" value="Genomic_DNA"/>
</dbReference>
<accession>A0A9W4UPQ4</accession>
<organism evidence="2 3">
    <name type="scientific">Periconia digitata</name>
    <dbReference type="NCBI Taxonomy" id="1303443"/>
    <lineage>
        <taxon>Eukaryota</taxon>
        <taxon>Fungi</taxon>
        <taxon>Dikarya</taxon>
        <taxon>Ascomycota</taxon>
        <taxon>Pezizomycotina</taxon>
        <taxon>Dothideomycetes</taxon>
        <taxon>Pleosporomycetidae</taxon>
        <taxon>Pleosporales</taxon>
        <taxon>Massarineae</taxon>
        <taxon>Periconiaceae</taxon>
        <taxon>Periconia</taxon>
    </lineage>
</organism>
<name>A0A9W4UPQ4_9PLEO</name>
<sequence>MKITSENEEVKMVIPYLSHFDSIYPEFQCRLEQRALSHRLIGFWKLSAQDHCRSTIYRSGSNDHRIRSRHGKVSTGRYSSQSRMNPYLKAGCPLV</sequence>
<comment type="caution">
    <text evidence="2">The sequence shown here is derived from an EMBL/GenBank/DDBJ whole genome shotgun (WGS) entry which is preliminary data.</text>
</comment>
<evidence type="ECO:0000313" key="3">
    <source>
        <dbReference type="Proteomes" id="UP001152607"/>
    </source>
</evidence>
<reference evidence="2" key="1">
    <citation type="submission" date="2023-01" db="EMBL/GenBank/DDBJ databases">
        <authorList>
            <person name="Van Ghelder C."/>
            <person name="Rancurel C."/>
        </authorList>
    </citation>
    <scope>NUCLEOTIDE SEQUENCE</scope>
    <source>
        <strain evidence="2">CNCM I-4278</strain>
    </source>
</reference>